<dbReference type="EMBL" id="QOKV01000005">
    <property type="protein sequence ID" value="KAA0686169.1"/>
    <property type="molecule type" value="Genomic_DNA"/>
</dbReference>
<comment type="caution">
    <text evidence="1">The sequence shown here is derived from an EMBL/GenBank/DDBJ whole genome shotgun (WGS) entry which is preliminary data.</text>
</comment>
<evidence type="ECO:0000313" key="2">
    <source>
        <dbReference type="Proteomes" id="UP000476837"/>
    </source>
</evidence>
<organism evidence="1 2">
    <name type="scientific">Azospirillum brasilense</name>
    <dbReference type="NCBI Taxonomy" id="192"/>
    <lineage>
        <taxon>Bacteria</taxon>
        <taxon>Pseudomonadati</taxon>
        <taxon>Pseudomonadota</taxon>
        <taxon>Alphaproteobacteria</taxon>
        <taxon>Rhodospirillales</taxon>
        <taxon>Azospirillaceae</taxon>
        <taxon>Azospirillum</taxon>
    </lineage>
</organism>
<dbReference type="AlphaFoldDB" id="A0A6L3B274"/>
<gene>
    <name evidence="1" type="ORF">DS837_10745</name>
</gene>
<protein>
    <submittedName>
        <fullName evidence="1">Uncharacterized protein</fullName>
    </submittedName>
</protein>
<proteinExistence type="predicted"/>
<dbReference type="RefSeq" id="WP_149164742.1">
    <property type="nucleotide sequence ID" value="NZ_QOKV01000005.1"/>
</dbReference>
<reference evidence="1 2" key="1">
    <citation type="submission" date="2018-07" db="EMBL/GenBank/DDBJ databases">
        <title>Genome sequence of Roseomonas fauriae ATCC 49958.</title>
        <authorList>
            <person name="Sant'Anna F.H."/>
            <person name="Baldani J.I."/>
            <person name="Zilli J.E."/>
            <person name="Reis V.M."/>
            <person name="Hartmann A."/>
            <person name="Cruz L."/>
            <person name="de Souza E.M."/>
            <person name="de Oliveira Pedrosa F."/>
            <person name="Passaglia L.M.P."/>
        </authorList>
    </citation>
    <scope>NUCLEOTIDE SEQUENCE [LARGE SCALE GENOMIC DNA]</scope>
    <source>
        <strain evidence="1 2">ATCC 49958</strain>
    </source>
</reference>
<dbReference type="Proteomes" id="UP000476837">
    <property type="component" value="Unassembled WGS sequence"/>
</dbReference>
<name>A0A6L3B274_AZOBR</name>
<sequence length="59" mass="6799">MSERHLLLGYEEDHFGGFDVVVMRFLGKGGEDWDDRVDLLDDIKVNPDEHALGRSRSPR</sequence>
<accession>A0A6L3B274</accession>
<evidence type="ECO:0000313" key="1">
    <source>
        <dbReference type="EMBL" id="KAA0686169.1"/>
    </source>
</evidence>